<proteinExistence type="predicted"/>
<dbReference type="Gene3D" id="3.90.1580.10">
    <property type="entry name" value="paralog of FGE (formylglycine-generating enzyme)"/>
    <property type="match status" value="1"/>
</dbReference>
<dbReference type="Proteomes" id="UP000064967">
    <property type="component" value="Chromosome"/>
</dbReference>
<feature type="region of interest" description="Disordered" evidence="1">
    <location>
        <begin position="93"/>
        <end position="120"/>
    </location>
</feature>
<gene>
    <name evidence="2" type="ORF">AKJ09_04763</name>
</gene>
<organism evidence="2 3">
    <name type="scientific">Labilithrix luteola</name>
    <dbReference type="NCBI Taxonomy" id="1391654"/>
    <lineage>
        <taxon>Bacteria</taxon>
        <taxon>Pseudomonadati</taxon>
        <taxon>Myxococcota</taxon>
        <taxon>Polyangia</taxon>
        <taxon>Polyangiales</taxon>
        <taxon>Labilitrichaceae</taxon>
        <taxon>Labilithrix</taxon>
    </lineage>
</organism>
<evidence type="ECO:0000313" key="2">
    <source>
        <dbReference type="EMBL" id="AKU98099.1"/>
    </source>
</evidence>
<dbReference type="KEGG" id="llu:AKJ09_04763"/>
<dbReference type="AlphaFoldDB" id="A0A0K1PY78"/>
<name>A0A0K1PY78_9BACT</name>
<protein>
    <submittedName>
        <fullName evidence="2">Tryptophan synthase alpha chain</fullName>
    </submittedName>
</protein>
<feature type="compositionally biased region" description="Low complexity" evidence="1">
    <location>
        <begin position="1"/>
        <end position="24"/>
    </location>
</feature>
<reference evidence="2 3" key="1">
    <citation type="submission" date="2015-08" db="EMBL/GenBank/DDBJ databases">
        <authorList>
            <person name="Babu N.S."/>
            <person name="Beckwith C.J."/>
            <person name="Beseler K.G."/>
            <person name="Brison A."/>
            <person name="Carone J.V."/>
            <person name="Caskin T.P."/>
            <person name="Diamond M."/>
            <person name="Durham M.E."/>
            <person name="Foxe J.M."/>
            <person name="Go M."/>
            <person name="Henderson B.A."/>
            <person name="Jones I.B."/>
            <person name="McGettigan J.A."/>
            <person name="Micheletti S.J."/>
            <person name="Nasrallah M.E."/>
            <person name="Ortiz D."/>
            <person name="Piller C.R."/>
            <person name="Privatt S.R."/>
            <person name="Schneider S.L."/>
            <person name="Sharp S."/>
            <person name="Smith T.C."/>
            <person name="Stanton J.D."/>
            <person name="Ullery H.E."/>
            <person name="Wilson R.J."/>
            <person name="Serrano M.G."/>
            <person name="Buck G."/>
            <person name="Lee V."/>
            <person name="Wang Y."/>
            <person name="Carvalho R."/>
            <person name="Voegtly L."/>
            <person name="Shi R."/>
            <person name="Duckworth R."/>
            <person name="Johnson A."/>
            <person name="Loviza R."/>
            <person name="Walstead R."/>
            <person name="Shah Z."/>
            <person name="Kiflezghi M."/>
            <person name="Wade K."/>
            <person name="Ball S.L."/>
            <person name="Bradley K.W."/>
            <person name="Asai D.J."/>
            <person name="Bowman C.A."/>
            <person name="Russell D.A."/>
            <person name="Pope W.H."/>
            <person name="Jacobs-Sera D."/>
            <person name="Hendrix R.W."/>
            <person name="Hatfull G.F."/>
        </authorList>
    </citation>
    <scope>NUCLEOTIDE SEQUENCE [LARGE SCALE GENOMIC DNA]</scope>
    <source>
        <strain evidence="2 3">DSM 27648</strain>
    </source>
</reference>
<keyword evidence="3" id="KW-1185">Reference proteome</keyword>
<sequence>MLAAGCSSSAGDGADGNDSGTTGTPGDNGSSGGPADGSTPNGDPCSNGKKDGSETDVDCGGSCSTKCPSLKGCSTTSDCAASLECIKQVCASPSASDGVKDGSETDTDCGGPTAPPCDPSKACKVADDCTSKVCTGNICQAPTKGDGVKNGTETDVDCGGGAPTNADRCETNKACLVKDDCISKVCTGNVCQAPTKNDHEKNGTETDIDCGGGAPTNADRCDTNKACVGKDDCISKVCTANVCQAPTKSDGVQNGSETDVDCGGGAPTNADRCETNKACLVKDDCISKVCTGNVCQAPTKSDGVKNGTETDVDCGGGAPTNADRCDTSKACIGGSDCLSKVCTANVCQAPTNNDNVQNGTETDVDCGGGAPTNAKRCATNQMCSVTADCDNVLCTGGKCAAISNSDGIKNGDETDIDCGGTSGKLCATSKVCKKDGDCASDGCGDNGVCADDRACTALHGGRSCGKDGNESCCTRLPIGNTGVQLDKYSITAGRMRAFVNRTSGNIRGWVQNHRPTSWTWPVTWDQYLPTGLTGANYDGVYTQLGAGEYGTTGPANEACWIGTGAWEIGARTYVLPKTANDATGSVQNYSVNDMDERALQCVTAYMVAALCLWEGARLPTRAQLDTAWGTKKYPWGDGPDPGGYYAEAREFTPQLGMTLLRSEHYQPPPAYPTCTYGPTCDPFHANFAYNYWGGLTLIGNDYSLYIAQPGRFPLGNGPYGHADLGGLVFNMTAIDPSGNSLWSKNGSFQGHDIPWGNTTVAATNKYWAAGGRCAVY</sequence>
<dbReference type="InterPro" id="IPR042095">
    <property type="entry name" value="SUMF_sf"/>
</dbReference>
<accession>A0A0K1PY78</accession>
<evidence type="ECO:0000256" key="1">
    <source>
        <dbReference type="SAM" id="MobiDB-lite"/>
    </source>
</evidence>
<dbReference type="EMBL" id="CP012333">
    <property type="protein sequence ID" value="AKU98099.1"/>
    <property type="molecule type" value="Genomic_DNA"/>
</dbReference>
<feature type="region of interest" description="Disordered" evidence="1">
    <location>
        <begin position="1"/>
        <end position="61"/>
    </location>
</feature>
<evidence type="ECO:0000313" key="3">
    <source>
        <dbReference type="Proteomes" id="UP000064967"/>
    </source>
</evidence>